<dbReference type="WBParaSite" id="NBR_0000606301-mRNA-1">
    <property type="protein sequence ID" value="NBR_0000606301-mRNA-1"/>
    <property type="gene ID" value="NBR_0000606301"/>
</dbReference>
<name>A0A0N4XTV0_NIPBR</name>
<dbReference type="Pfam" id="PF10545">
    <property type="entry name" value="MADF_DNA_bdg"/>
    <property type="match status" value="1"/>
</dbReference>
<dbReference type="PANTHER" id="PTHR12243:SF67">
    <property type="entry name" value="COREPRESSOR OF PANGOLIN, ISOFORM A-RELATED"/>
    <property type="match status" value="1"/>
</dbReference>
<evidence type="ECO:0000259" key="2">
    <source>
        <dbReference type="PROSITE" id="PS51029"/>
    </source>
</evidence>
<reference evidence="5" key="1">
    <citation type="submission" date="2017-02" db="UniProtKB">
        <authorList>
            <consortium name="WormBaseParasite"/>
        </authorList>
    </citation>
    <scope>IDENTIFICATION</scope>
</reference>
<organism evidence="5">
    <name type="scientific">Nippostrongylus brasiliensis</name>
    <name type="common">Rat hookworm</name>
    <dbReference type="NCBI Taxonomy" id="27835"/>
    <lineage>
        <taxon>Eukaryota</taxon>
        <taxon>Metazoa</taxon>
        <taxon>Ecdysozoa</taxon>
        <taxon>Nematoda</taxon>
        <taxon>Chromadorea</taxon>
        <taxon>Rhabditida</taxon>
        <taxon>Rhabditina</taxon>
        <taxon>Rhabditomorpha</taxon>
        <taxon>Strongyloidea</taxon>
        <taxon>Heligmosomidae</taxon>
        <taxon>Nippostrongylus</taxon>
    </lineage>
</organism>
<dbReference type="AlphaFoldDB" id="A0A0N4XTV0"/>
<evidence type="ECO:0000256" key="1">
    <source>
        <dbReference type="SAM" id="MobiDB-lite"/>
    </source>
</evidence>
<evidence type="ECO:0000313" key="3">
    <source>
        <dbReference type="EMBL" id="VDL69653.1"/>
    </source>
</evidence>
<gene>
    <name evidence="3" type="ORF">NBR_LOCUS6064</name>
</gene>
<dbReference type="InterPro" id="IPR039353">
    <property type="entry name" value="TF_Adf1"/>
</dbReference>
<feature type="domain" description="MADF" evidence="2">
    <location>
        <begin position="43"/>
        <end position="133"/>
    </location>
</feature>
<dbReference type="SMART" id="SM00595">
    <property type="entry name" value="MADF"/>
    <property type="match status" value="1"/>
</dbReference>
<feature type="region of interest" description="Disordered" evidence="1">
    <location>
        <begin position="1"/>
        <end position="37"/>
    </location>
</feature>
<feature type="compositionally biased region" description="Basic and acidic residues" evidence="1">
    <location>
        <begin position="7"/>
        <end position="25"/>
    </location>
</feature>
<evidence type="ECO:0000313" key="4">
    <source>
        <dbReference type="Proteomes" id="UP000271162"/>
    </source>
</evidence>
<dbReference type="GO" id="GO:0005634">
    <property type="term" value="C:nucleus"/>
    <property type="evidence" value="ECO:0007669"/>
    <property type="project" value="TreeGrafter"/>
</dbReference>
<dbReference type="GO" id="GO:0005667">
    <property type="term" value="C:transcription regulator complex"/>
    <property type="evidence" value="ECO:0007669"/>
    <property type="project" value="TreeGrafter"/>
</dbReference>
<dbReference type="Proteomes" id="UP000271162">
    <property type="component" value="Unassembled WGS sequence"/>
</dbReference>
<dbReference type="PROSITE" id="PS51029">
    <property type="entry name" value="MADF"/>
    <property type="match status" value="1"/>
</dbReference>
<dbReference type="InterPro" id="IPR006578">
    <property type="entry name" value="MADF-dom"/>
</dbReference>
<dbReference type="PANTHER" id="PTHR12243">
    <property type="entry name" value="MADF DOMAIN TRANSCRIPTION FACTOR"/>
    <property type="match status" value="1"/>
</dbReference>
<accession>A0A0N4XTV0</accession>
<evidence type="ECO:0000313" key="5">
    <source>
        <dbReference type="WBParaSite" id="NBR_0000606301-mRNA-1"/>
    </source>
</evidence>
<reference evidence="3 4" key="2">
    <citation type="submission" date="2018-11" db="EMBL/GenBank/DDBJ databases">
        <authorList>
            <consortium name="Pathogen Informatics"/>
        </authorList>
    </citation>
    <scope>NUCLEOTIDE SEQUENCE [LARGE SCALE GENOMIC DNA]</scope>
</reference>
<sequence length="133" mass="15910">MFGFAQQEEKCSSSFRHDFEYEPQRKRARSPSPEEWTDDQRLTLINEVMNIPQLWDVRDPSYKYRHMDTHWPRVVDNVNLLHSSSFSVESAKQQWKNLRDGFVRKNRERKQVPIGSSCHIGLQFLHVRDSAYI</sequence>
<protein>
    <submittedName>
        <fullName evidence="5">MADF domain-containing protein</fullName>
    </submittedName>
</protein>
<dbReference type="GO" id="GO:0006357">
    <property type="term" value="P:regulation of transcription by RNA polymerase II"/>
    <property type="evidence" value="ECO:0007669"/>
    <property type="project" value="TreeGrafter"/>
</dbReference>
<dbReference type="EMBL" id="UYSL01019774">
    <property type="protein sequence ID" value="VDL69653.1"/>
    <property type="molecule type" value="Genomic_DNA"/>
</dbReference>
<keyword evidence="4" id="KW-1185">Reference proteome</keyword>
<proteinExistence type="predicted"/>